<dbReference type="GO" id="GO:0016712">
    <property type="term" value="F:oxidoreductase activity, acting on paired donors, with incorporation or reduction of molecular oxygen, reduced flavin or flavoprotein as one donor, and incorporation of one atom of oxygen"/>
    <property type="evidence" value="ECO:0007669"/>
    <property type="project" value="TreeGrafter"/>
</dbReference>
<dbReference type="InterPro" id="IPR001128">
    <property type="entry name" value="Cyt_P450"/>
</dbReference>
<evidence type="ECO:0000256" key="1">
    <source>
        <dbReference type="ARBA" id="ARBA00001971"/>
    </source>
</evidence>
<evidence type="ECO:0000256" key="6">
    <source>
        <dbReference type="PIRSR" id="PIRSR602401-1"/>
    </source>
</evidence>
<keyword evidence="9" id="KW-1185">Reference proteome</keyword>
<dbReference type="FunFam" id="1.10.630.10:FF:000176">
    <property type="entry name" value="Uncharacterized protein"/>
    <property type="match status" value="1"/>
</dbReference>
<keyword evidence="7" id="KW-0560">Oxidoreductase</keyword>
<evidence type="ECO:0000313" key="9">
    <source>
        <dbReference type="Proteomes" id="UP000197619"/>
    </source>
</evidence>
<dbReference type="InterPro" id="IPR050182">
    <property type="entry name" value="Cytochrome_P450_fam2"/>
</dbReference>
<reference evidence="8 9" key="1">
    <citation type="submission" date="2017-05" db="EMBL/GenBank/DDBJ databases">
        <title>Genome of assembly of the Bengalese finch, Lonchura striata domestica.</title>
        <authorList>
            <person name="Colquitt B.M."/>
            <person name="Brainard M.S."/>
        </authorList>
    </citation>
    <scope>NUCLEOTIDE SEQUENCE [LARGE SCALE GENOMIC DNA]</scope>
    <source>
        <strain evidence="8">White83orange57</strain>
    </source>
</reference>
<dbReference type="SUPFAM" id="SSF48264">
    <property type="entry name" value="Cytochrome P450"/>
    <property type="match status" value="1"/>
</dbReference>
<dbReference type="Pfam" id="PF00067">
    <property type="entry name" value="p450"/>
    <property type="match status" value="1"/>
</dbReference>
<evidence type="ECO:0000256" key="4">
    <source>
        <dbReference type="ARBA" id="ARBA00022723"/>
    </source>
</evidence>
<dbReference type="InterPro" id="IPR002401">
    <property type="entry name" value="Cyt_P450_E_grp-I"/>
</dbReference>
<evidence type="ECO:0000313" key="8">
    <source>
        <dbReference type="EMBL" id="OWK58054.1"/>
    </source>
</evidence>
<comment type="similarity">
    <text evidence="2 7">Belongs to the cytochrome P450 family.</text>
</comment>
<dbReference type="GO" id="GO:0020037">
    <property type="term" value="F:heme binding"/>
    <property type="evidence" value="ECO:0007669"/>
    <property type="project" value="InterPro"/>
</dbReference>
<protein>
    <submittedName>
        <fullName evidence="8">Cytochrome P450 2J2</fullName>
    </submittedName>
</protein>
<dbReference type="PANTHER" id="PTHR24300">
    <property type="entry name" value="CYTOCHROME P450 508A4-RELATED"/>
    <property type="match status" value="1"/>
</dbReference>
<evidence type="ECO:0000256" key="2">
    <source>
        <dbReference type="ARBA" id="ARBA00010617"/>
    </source>
</evidence>
<comment type="caution">
    <text evidence="8">The sequence shown here is derived from an EMBL/GenBank/DDBJ whole genome shotgun (WGS) entry which is preliminary data.</text>
</comment>
<dbReference type="PROSITE" id="PS00086">
    <property type="entry name" value="CYTOCHROME_P450"/>
    <property type="match status" value="1"/>
</dbReference>
<sequence>MLHREVKRWLLRKFLKLQWMRTQLPPGPVPLPIIGNLWLLDFKLRRETLSKLTNVYGNIYTLWMGQTPLVVLNGYKAVKDGIITHSEEVSGRPLTPFYRDMMGEKGIFLTNGYTWKQQRRFGMTIIRSLALGKNNLEHQIQTEACRLVDIFTNTKVYSEVLTAPPIFTGKPFDPHTSIVHAIANIICAVVFGHCFSSEDESFSKLIKAIYSVIYFQGPHQEVFAYNDFMHRLVMKEVQAHERQNTGDPQDFIDFYLAQITKSSCEYTPQTKDDPTSTFNKENMVQTVVDLLLGGTETTSTTLLWALLYMVQYPEIQEKVQREIGAVLEPSHVVSYEDRKKLPYTNAVIHEALRYSNVTSVGVPRQCLRSTTLLGFHIKKGTLVLPNLHSVVYDTEHWATPWKFNPDHFLDMDGNFVNKEAFLPFSAGHRVCLGERMARIELFIFFTSLLRAFTFQLPEGVKEINLEYILGAILQPHPYKLCAIPR</sequence>
<keyword evidence="7" id="KW-0503">Monooxygenase</keyword>
<name>A0A218UW78_9PASE</name>
<proteinExistence type="inferred from homology"/>
<comment type="cofactor">
    <cofactor evidence="1 6">
        <name>heme</name>
        <dbReference type="ChEBI" id="CHEBI:30413"/>
    </cofactor>
</comment>
<dbReference type="InterPro" id="IPR017972">
    <property type="entry name" value="Cyt_P450_CS"/>
</dbReference>
<dbReference type="GO" id="GO:0005506">
    <property type="term" value="F:iron ion binding"/>
    <property type="evidence" value="ECO:0007669"/>
    <property type="project" value="InterPro"/>
</dbReference>
<dbReference type="PRINTS" id="PR00463">
    <property type="entry name" value="EP450I"/>
</dbReference>
<dbReference type="PRINTS" id="PR00385">
    <property type="entry name" value="P450"/>
</dbReference>
<feature type="binding site" description="axial binding residue" evidence="6">
    <location>
        <position position="431"/>
    </location>
    <ligand>
        <name>heme</name>
        <dbReference type="ChEBI" id="CHEBI:30413"/>
    </ligand>
    <ligandPart>
        <name>Fe</name>
        <dbReference type="ChEBI" id="CHEBI:18248"/>
    </ligandPart>
</feature>
<gene>
    <name evidence="8" type="primary">CYP2J2</name>
    <name evidence="8" type="ORF">RLOC_00004072</name>
</gene>
<dbReference type="GO" id="GO:0006082">
    <property type="term" value="P:organic acid metabolic process"/>
    <property type="evidence" value="ECO:0007669"/>
    <property type="project" value="TreeGrafter"/>
</dbReference>
<dbReference type="GO" id="GO:0005737">
    <property type="term" value="C:cytoplasm"/>
    <property type="evidence" value="ECO:0007669"/>
    <property type="project" value="TreeGrafter"/>
</dbReference>
<dbReference type="InterPro" id="IPR036396">
    <property type="entry name" value="Cyt_P450_sf"/>
</dbReference>
<dbReference type="Gene3D" id="1.10.630.10">
    <property type="entry name" value="Cytochrome P450"/>
    <property type="match status" value="1"/>
</dbReference>
<dbReference type="Proteomes" id="UP000197619">
    <property type="component" value="Unassembled WGS sequence"/>
</dbReference>
<organism evidence="8 9">
    <name type="scientific">Lonchura striata</name>
    <name type="common">white-rumped munia</name>
    <dbReference type="NCBI Taxonomy" id="40157"/>
    <lineage>
        <taxon>Eukaryota</taxon>
        <taxon>Metazoa</taxon>
        <taxon>Chordata</taxon>
        <taxon>Craniata</taxon>
        <taxon>Vertebrata</taxon>
        <taxon>Euteleostomi</taxon>
        <taxon>Archelosauria</taxon>
        <taxon>Archosauria</taxon>
        <taxon>Dinosauria</taxon>
        <taxon>Saurischia</taxon>
        <taxon>Theropoda</taxon>
        <taxon>Coelurosauria</taxon>
        <taxon>Aves</taxon>
        <taxon>Neognathae</taxon>
        <taxon>Neoaves</taxon>
        <taxon>Telluraves</taxon>
        <taxon>Australaves</taxon>
        <taxon>Passeriformes</taxon>
        <taxon>Passeroidea</taxon>
        <taxon>Estrildidae</taxon>
        <taxon>Estrildinae</taxon>
        <taxon>Lonchura</taxon>
    </lineage>
</organism>
<dbReference type="PANTHER" id="PTHR24300:SF368">
    <property type="entry name" value="CYTOCHROME P450, FAMILY 2, SUBFAMILY AB, POLYPEPTIDE 1"/>
    <property type="match status" value="1"/>
</dbReference>
<keyword evidence="5 6" id="KW-0408">Iron</keyword>
<keyword evidence="3 6" id="KW-0349">Heme</keyword>
<evidence type="ECO:0000256" key="3">
    <source>
        <dbReference type="ARBA" id="ARBA00022617"/>
    </source>
</evidence>
<dbReference type="STRING" id="299123.ENSLSDP00000000832"/>
<dbReference type="GO" id="GO:0006805">
    <property type="term" value="P:xenobiotic metabolic process"/>
    <property type="evidence" value="ECO:0007669"/>
    <property type="project" value="TreeGrafter"/>
</dbReference>
<dbReference type="EMBL" id="MUZQ01000110">
    <property type="protein sequence ID" value="OWK58054.1"/>
    <property type="molecule type" value="Genomic_DNA"/>
</dbReference>
<accession>A0A218UW78</accession>
<keyword evidence="4 6" id="KW-0479">Metal-binding</keyword>
<dbReference type="AlphaFoldDB" id="A0A218UW78"/>
<evidence type="ECO:0000256" key="7">
    <source>
        <dbReference type="RuleBase" id="RU000461"/>
    </source>
</evidence>
<evidence type="ECO:0000256" key="5">
    <source>
        <dbReference type="ARBA" id="ARBA00023004"/>
    </source>
</evidence>